<name>A0A0N4X7D6_HAEPC</name>
<accession>A0A0N4X7D6</accession>
<organism evidence="3">
    <name type="scientific">Haemonchus placei</name>
    <name type="common">Barber's pole worm</name>
    <dbReference type="NCBI Taxonomy" id="6290"/>
    <lineage>
        <taxon>Eukaryota</taxon>
        <taxon>Metazoa</taxon>
        <taxon>Ecdysozoa</taxon>
        <taxon>Nematoda</taxon>
        <taxon>Chromadorea</taxon>
        <taxon>Rhabditida</taxon>
        <taxon>Rhabditina</taxon>
        <taxon>Rhabditomorpha</taxon>
        <taxon>Strongyloidea</taxon>
        <taxon>Trichostrongylidae</taxon>
        <taxon>Haemonchus</taxon>
    </lineage>
</organism>
<reference evidence="1 2" key="2">
    <citation type="submission" date="2018-11" db="EMBL/GenBank/DDBJ databases">
        <authorList>
            <consortium name="Pathogen Informatics"/>
        </authorList>
    </citation>
    <scope>NUCLEOTIDE SEQUENCE [LARGE SCALE GENOMIC DNA]</scope>
    <source>
        <strain evidence="1 2">MHpl1</strain>
    </source>
</reference>
<dbReference type="Proteomes" id="UP000268014">
    <property type="component" value="Unassembled WGS sequence"/>
</dbReference>
<evidence type="ECO:0000313" key="1">
    <source>
        <dbReference type="EMBL" id="VDO82610.1"/>
    </source>
</evidence>
<dbReference type="EMBL" id="UZAF01022031">
    <property type="protein sequence ID" value="VDO82610.1"/>
    <property type="molecule type" value="Genomic_DNA"/>
</dbReference>
<keyword evidence="2" id="KW-1185">Reference proteome</keyword>
<protein>
    <submittedName>
        <fullName evidence="3">Ovule protein</fullName>
    </submittedName>
</protein>
<gene>
    <name evidence="1" type="ORF">HPLM_LOCUS20270</name>
</gene>
<evidence type="ECO:0000313" key="2">
    <source>
        <dbReference type="Proteomes" id="UP000268014"/>
    </source>
</evidence>
<proteinExistence type="predicted"/>
<dbReference type="WBParaSite" id="HPLM_0002027801-mRNA-1">
    <property type="protein sequence ID" value="HPLM_0002027801-mRNA-1"/>
    <property type="gene ID" value="HPLM_0002027801"/>
</dbReference>
<evidence type="ECO:0000313" key="3">
    <source>
        <dbReference type="WBParaSite" id="HPLM_0002027801-mRNA-1"/>
    </source>
</evidence>
<reference evidence="3" key="1">
    <citation type="submission" date="2017-02" db="UniProtKB">
        <authorList>
            <consortium name="WormBaseParasite"/>
        </authorList>
    </citation>
    <scope>IDENTIFICATION</scope>
</reference>
<dbReference type="AlphaFoldDB" id="A0A0N4X7D6"/>
<sequence>MHSSSYQNSRPTESFCFCFENSLGCAIRLYFNSMSSDMPVIVVPSVVLGYFTRNSLRSLDRIT</sequence>